<dbReference type="GO" id="GO:0006310">
    <property type="term" value="P:DNA recombination"/>
    <property type="evidence" value="ECO:0007669"/>
    <property type="project" value="UniProtKB-KW"/>
</dbReference>
<dbReference type="Pfam" id="PF00589">
    <property type="entry name" value="Phage_integrase"/>
    <property type="match status" value="1"/>
</dbReference>
<evidence type="ECO:0000256" key="3">
    <source>
        <dbReference type="ARBA" id="ARBA00023125"/>
    </source>
</evidence>
<evidence type="ECO:0000313" key="9">
    <source>
        <dbReference type="Proteomes" id="UP000193431"/>
    </source>
</evidence>
<keyword evidence="9" id="KW-1185">Reference proteome</keyword>
<dbReference type="Proteomes" id="UP000193431">
    <property type="component" value="Chromosome"/>
</dbReference>
<dbReference type="InterPro" id="IPR050090">
    <property type="entry name" value="Tyrosine_recombinase_XerCD"/>
</dbReference>
<proteinExistence type="inferred from homology"/>
<dbReference type="STRING" id="331648.BST97_03060"/>
<gene>
    <name evidence="8" type="ORF">BST97_03060</name>
</gene>
<evidence type="ECO:0000313" key="8">
    <source>
        <dbReference type="EMBL" id="ARN77062.1"/>
    </source>
</evidence>
<reference evidence="8 9" key="1">
    <citation type="submission" date="2016-11" db="EMBL/GenBank/DDBJ databases">
        <title>Trade-off between light-utilization and light-protection in marine flavobacteria.</title>
        <authorList>
            <person name="Kumagai Y."/>
        </authorList>
    </citation>
    <scope>NUCLEOTIDE SEQUENCE [LARGE SCALE GENOMIC DNA]</scope>
    <source>
        <strain evidence="8 9">JCM 13191</strain>
    </source>
</reference>
<keyword evidence="2" id="KW-0229">DNA integration</keyword>
<dbReference type="OrthoDB" id="1399884at2"/>
<dbReference type="InterPro" id="IPR013762">
    <property type="entry name" value="Integrase-like_cat_sf"/>
</dbReference>
<comment type="similarity">
    <text evidence="1">Belongs to the 'phage' integrase family.</text>
</comment>
<keyword evidence="4" id="KW-0233">DNA recombination</keyword>
<keyword evidence="3 5" id="KW-0238">DNA-binding</keyword>
<dbReference type="PROSITE" id="PS51898">
    <property type="entry name" value="TYR_RECOMBINASE"/>
    <property type="match status" value="1"/>
</dbReference>
<dbReference type="GO" id="GO:0003677">
    <property type="term" value="F:DNA binding"/>
    <property type="evidence" value="ECO:0007669"/>
    <property type="project" value="UniProtKB-UniRule"/>
</dbReference>
<dbReference type="EMBL" id="CP019344">
    <property type="protein sequence ID" value="ARN77062.1"/>
    <property type="molecule type" value="Genomic_DNA"/>
</dbReference>
<sequence length="432" mass="50426">MEIQAHSNELREDLKRKSYADKTIEIYVDWLKKLDDFFPKKKLDEIEFKDINEFLEHLQDRLNAAPATVNQAFQSYNYFFNKLHSKNFDLTKIRKPERKRSNPDILTVEEILLIIENTDNLQQKLLLATAYSAGLDISEVRDLKIGDVDFQRDIIKIRNKKGRVVREAILARYVKTLAKKHIRQNSPSTFLFESTTTHKRYNVTTIGRILKNQVLKHKIHKKISFKTLKYSYVMHSEQLGRPLQFILKDMKISSSQSLVFFNDIKNRNTKDRKFSPLDKISLHQQIEHPINRDYFEQIIIGISNKAERDYLKEALTCMSVGSLRAGIIFAWNAGILNIRQKCFNHGSTSLNNAIQKFYPRAKEIKKMDDFAYIKDSTLLLTAQELGEIDKGEKDSLEDCLDLRNKCGHPGNYKPKSLKASSFMEELINIVFR</sequence>
<dbReference type="Pfam" id="PF13495">
    <property type="entry name" value="Phage_int_SAM_4"/>
    <property type="match status" value="1"/>
</dbReference>
<dbReference type="AlphaFoldDB" id="A0A1W6MHJ6"/>
<dbReference type="GO" id="GO:0015074">
    <property type="term" value="P:DNA integration"/>
    <property type="evidence" value="ECO:0007669"/>
    <property type="project" value="UniProtKB-KW"/>
</dbReference>
<evidence type="ECO:0000259" key="7">
    <source>
        <dbReference type="PROSITE" id="PS51900"/>
    </source>
</evidence>
<protein>
    <recommendedName>
        <fullName evidence="10">Core-binding (CB) domain-containing protein</fullName>
    </recommendedName>
</protein>
<dbReference type="InterPro" id="IPR004107">
    <property type="entry name" value="Integrase_SAM-like_N"/>
</dbReference>
<dbReference type="InterPro" id="IPR002104">
    <property type="entry name" value="Integrase_catalytic"/>
</dbReference>
<evidence type="ECO:0000256" key="4">
    <source>
        <dbReference type="ARBA" id="ARBA00023172"/>
    </source>
</evidence>
<evidence type="ECO:0000256" key="1">
    <source>
        <dbReference type="ARBA" id="ARBA00008857"/>
    </source>
</evidence>
<dbReference type="InterPro" id="IPR010998">
    <property type="entry name" value="Integrase_recombinase_N"/>
</dbReference>
<name>A0A1W6MHJ6_9FLAO</name>
<evidence type="ECO:0000256" key="2">
    <source>
        <dbReference type="ARBA" id="ARBA00022908"/>
    </source>
</evidence>
<accession>A0A1W6MHJ6</accession>
<dbReference type="PANTHER" id="PTHR30349">
    <property type="entry name" value="PHAGE INTEGRASE-RELATED"/>
    <property type="match status" value="1"/>
</dbReference>
<evidence type="ECO:0000256" key="5">
    <source>
        <dbReference type="PROSITE-ProRule" id="PRU01248"/>
    </source>
</evidence>
<evidence type="ECO:0008006" key="10">
    <source>
        <dbReference type="Google" id="ProtNLM"/>
    </source>
</evidence>
<dbReference type="RefSeq" id="WP_085765861.1">
    <property type="nucleotide sequence ID" value="NZ_CP019344.1"/>
</dbReference>
<dbReference type="InterPro" id="IPR011010">
    <property type="entry name" value="DNA_brk_join_enz"/>
</dbReference>
<dbReference type="PROSITE" id="PS51900">
    <property type="entry name" value="CB"/>
    <property type="match status" value="1"/>
</dbReference>
<evidence type="ECO:0000259" key="6">
    <source>
        <dbReference type="PROSITE" id="PS51898"/>
    </source>
</evidence>
<feature type="domain" description="Tyr recombinase" evidence="6">
    <location>
        <begin position="101"/>
        <end position="287"/>
    </location>
</feature>
<dbReference type="Gene3D" id="1.10.443.10">
    <property type="entry name" value="Intergrase catalytic core"/>
    <property type="match status" value="1"/>
</dbReference>
<dbReference type="InterPro" id="IPR044068">
    <property type="entry name" value="CB"/>
</dbReference>
<organism evidence="8 9">
    <name type="scientific">Nonlabens spongiae</name>
    <dbReference type="NCBI Taxonomy" id="331648"/>
    <lineage>
        <taxon>Bacteria</taxon>
        <taxon>Pseudomonadati</taxon>
        <taxon>Bacteroidota</taxon>
        <taxon>Flavobacteriia</taxon>
        <taxon>Flavobacteriales</taxon>
        <taxon>Flavobacteriaceae</taxon>
        <taxon>Nonlabens</taxon>
    </lineage>
</organism>
<dbReference type="SUPFAM" id="SSF56349">
    <property type="entry name" value="DNA breaking-rejoining enzymes"/>
    <property type="match status" value="1"/>
</dbReference>
<dbReference type="PANTHER" id="PTHR30349:SF41">
    <property type="entry name" value="INTEGRASE_RECOMBINASE PROTEIN MJ0367-RELATED"/>
    <property type="match status" value="1"/>
</dbReference>
<dbReference type="Gene3D" id="1.10.150.130">
    <property type="match status" value="1"/>
</dbReference>
<feature type="domain" description="Core-binding (CB)" evidence="7">
    <location>
        <begin position="1"/>
        <end position="84"/>
    </location>
</feature>